<evidence type="ECO:0000256" key="2">
    <source>
        <dbReference type="ARBA" id="ARBA00023157"/>
    </source>
</evidence>
<dbReference type="GO" id="GO:0046425">
    <property type="term" value="P:regulation of receptor signaling pathway via JAK-STAT"/>
    <property type="evidence" value="ECO:0007669"/>
    <property type="project" value="TreeGrafter"/>
</dbReference>
<organism evidence="6 7">
    <name type="scientific">Branchiostoma lanceolatum</name>
    <name type="common">Common lancelet</name>
    <name type="synonym">Amphioxus lanceolatum</name>
    <dbReference type="NCBI Taxonomy" id="7740"/>
    <lineage>
        <taxon>Eukaryota</taxon>
        <taxon>Metazoa</taxon>
        <taxon>Chordata</taxon>
        <taxon>Cephalochordata</taxon>
        <taxon>Leptocardii</taxon>
        <taxon>Amphioxiformes</taxon>
        <taxon>Branchiostomatidae</taxon>
        <taxon>Branchiostoma</taxon>
    </lineage>
</organism>
<dbReference type="SUPFAM" id="SSF57440">
    <property type="entry name" value="Kringle-like"/>
    <property type="match status" value="1"/>
</dbReference>
<keyword evidence="2 3" id="KW-1015">Disulfide bond</keyword>
<comment type="caution">
    <text evidence="3">Lacks conserved residue(s) required for the propagation of feature annotation.</text>
</comment>
<dbReference type="InterPro" id="IPR013806">
    <property type="entry name" value="Kringle-like"/>
</dbReference>
<dbReference type="Proteomes" id="UP000838412">
    <property type="component" value="Chromosome 9"/>
</dbReference>
<feature type="signal peptide" evidence="4">
    <location>
        <begin position="1"/>
        <end position="20"/>
    </location>
</feature>
<name>A0A8K0AFT4_BRALA</name>
<dbReference type="Pfam" id="PF00051">
    <property type="entry name" value="Kringle"/>
    <property type="match status" value="1"/>
</dbReference>
<gene>
    <name evidence="6" type="primary">LPA</name>
    <name evidence="6" type="ORF">BLAG_LOCUS25665</name>
</gene>
<accession>A0A8K0AFT4</accession>
<reference evidence="6" key="1">
    <citation type="submission" date="2022-01" db="EMBL/GenBank/DDBJ databases">
        <authorList>
            <person name="Braso-Vives M."/>
        </authorList>
    </citation>
    <scope>NUCLEOTIDE SEQUENCE</scope>
</reference>
<evidence type="ECO:0000313" key="7">
    <source>
        <dbReference type="Proteomes" id="UP000838412"/>
    </source>
</evidence>
<sequence length="93" mass="10663">MKLSSTWLVIVGVFSLGGDSIPYQRAQVNTTMSGTPCQRWDSSTPHWHHAEYGGLDGNLCRSDKNNPCPWCYTSDPDLRYDYCFDCCEYRNKD</sequence>
<dbReference type="GO" id="GO:0005615">
    <property type="term" value="C:extracellular space"/>
    <property type="evidence" value="ECO:0007669"/>
    <property type="project" value="TreeGrafter"/>
</dbReference>
<dbReference type="PROSITE" id="PS50070">
    <property type="entry name" value="KRINGLE_2"/>
    <property type="match status" value="1"/>
</dbReference>
<dbReference type="InterPro" id="IPR038178">
    <property type="entry name" value="Kringle_sf"/>
</dbReference>
<feature type="domain" description="Kringle" evidence="5">
    <location>
        <begin position="25"/>
        <end position="85"/>
    </location>
</feature>
<dbReference type="SMART" id="SM00130">
    <property type="entry name" value="KR"/>
    <property type="match status" value="1"/>
</dbReference>
<protein>
    <submittedName>
        <fullName evidence="6">LPA protein</fullName>
    </submittedName>
</protein>
<keyword evidence="1 3" id="KW-0420">Kringle</keyword>
<keyword evidence="7" id="KW-1185">Reference proteome</keyword>
<evidence type="ECO:0000259" key="5">
    <source>
        <dbReference type="PROSITE" id="PS50070"/>
    </source>
</evidence>
<evidence type="ECO:0000256" key="3">
    <source>
        <dbReference type="PROSITE-ProRule" id="PRU00121"/>
    </source>
</evidence>
<dbReference type="InterPro" id="IPR000001">
    <property type="entry name" value="Kringle"/>
</dbReference>
<dbReference type="InterPro" id="IPR050759">
    <property type="entry name" value="Serine_protease_kringle"/>
</dbReference>
<keyword evidence="4" id="KW-0732">Signal</keyword>
<proteinExistence type="predicted"/>
<dbReference type="Gene3D" id="2.40.20.10">
    <property type="entry name" value="Plasminogen Kringle 4"/>
    <property type="match status" value="1"/>
</dbReference>
<evidence type="ECO:0000256" key="4">
    <source>
        <dbReference type="SAM" id="SignalP"/>
    </source>
</evidence>
<dbReference type="GO" id="GO:0030971">
    <property type="term" value="F:receptor tyrosine kinase binding"/>
    <property type="evidence" value="ECO:0007669"/>
    <property type="project" value="TreeGrafter"/>
</dbReference>
<dbReference type="OrthoDB" id="272018at2759"/>
<dbReference type="EMBL" id="OV696694">
    <property type="protein sequence ID" value="CAH1274732.1"/>
    <property type="molecule type" value="Genomic_DNA"/>
</dbReference>
<dbReference type="PANTHER" id="PTHR24261">
    <property type="entry name" value="PLASMINOGEN-RELATED"/>
    <property type="match status" value="1"/>
</dbReference>
<evidence type="ECO:0000256" key="1">
    <source>
        <dbReference type="ARBA" id="ARBA00022572"/>
    </source>
</evidence>
<feature type="chain" id="PRO_5035431585" evidence="4">
    <location>
        <begin position="21"/>
        <end position="93"/>
    </location>
</feature>
<dbReference type="AlphaFoldDB" id="A0A8K0AFT4"/>
<dbReference type="PANTHER" id="PTHR24261:SF12">
    <property type="entry name" value="HEPATOCYTE GROWTH FACTOR-LIKE PROTEIN-RELATED"/>
    <property type="match status" value="1"/>
</dbReference>
<feature type="disulfide bond" evidence="3">
    <location>
        <begin position="60"/>
        <end position="83"/>
    </location>
</feature>
<evidence type="ECO:0000313" key="6">
    <source>
        <dbReference type="EMBL" id="CAH1274732.1"/>
    </source>
</evidence>